<dbReference type="InterPro" id="IPR038147">
    <property type="entry name" value="Cox_sf"/>
</dbReference>
<comment type="caution">
    <text evidence="1">The sequence shown here is derived from an EMBL/GenBank/DDBJ whole genome shotgun (WGS) entry which is preliminary data.</text>
</comment>
<dbReference type="EMBL" id="JAOPLV010000009">
    <property type="protein sequence ID" value="MDM5141476.1"/>
    <property type="molecule type" value="Genomic_DNA"/>
</dbReference>
<protein>
    <submittedName>
        <fullName evidence="1">Regulatory phage cox family protein</fullName>
    </submittedName>
</protein>
<dbReference type="Pfam" id="PF10743">
    <property type="entry name" value="Phage_Cox"/>
    <property type="match status" value="1"/>
</dbReference>
<name>A0AAW7I139_9GAMM</name>
<dbReference type="InterPro" id="IPR019679">
    <property type="entry name" value="Phage_P2_Cox"/>
</dbReference>
<dbReference type="Gene3D" id="6.10.200.10">
    <property type="entry name" value="Regulatory phage protein Cox"/>
    <property type="match status" value="1"/>
</dbReference>
<evidence type="ECO:0000313" key="1">
    <source>
        <dbReference type="EMBL" id="MDM5141476.1"/>
    </source>
</evidence>
<dbReference type="Proteomes" id="UP001168216">
    <property type="component" value="Unassembled WGS sequence"/>
</dbReference>
<sequence length="108" mass="11608">MSDATKTPNSQTEVPAKFAVGLTPSLVHTDAVTADAFAHAIGKTRKAVVEMIKVGKLPGVEMKVPGNPNAKGDYYVYLPAWNAGLKLAFESRPKEIRDGWLAWLGLSV</sequence>
<dbReference type="RefSeq" id="WP_082030449.1">
    <property type="nucleotide sequence ID" value="NZ_JAOPLV010000009.1"/>
</dbReference>
<reference evidence="1" key="1">
    <citation type="submission" date="2023-08" db="EMBL/GenBank/DDBJ databases">
        <title>WGS of Aeromonas isolates.</title>
        <authorList>
            <person name="Lee H."/>
        </authorList>
    </citation>
    <scope>NUCLEOTIDE SEQUENCE</scope>
    <source>
        <strain evidence="1">SL22</strain>
    </source>
</reference>
<accession>A0AAW7I139</accession>
<proteinExistence type="predicted"/>
<gene>
    <name evidence="1" type="ORF">OB959_17020</name>
</gene>
<dbReference type="AlphaFoldDB" id="A0AAW7I139"/>
<organism evidence="1 2">
    <name type="scientific">Aeromonas bestiarum</name>
    <dbReference type="NCBI Taxonomy" id="105751"/>
    <lineage>
        <taxon>Bacteria</taxon>
        <taxon>Pseudomonadati</taxon>
        <taxon>Pseudomonadota</taxon>
        <taxon>Gammaproteobacteria</taxon>
        <taxon>Aeromonadales</taxon>
        <taxon>Aeromonadaceae</taxon>
        <taxon>Aeromonas</taxon>
    </lineage>
</organism>
<evidence type="ECO:0000313" key="2">
    <source>
        <dbReference type="Proteomes" id="UP001168216"/>
    </source>
</evidence>